<reference evidence="1" key="1">
    <citation type="submission" date="2021-06" db="EMBL/GenBank/DDBJ databases">
        <title>New haloarchaea isolates fom saline soil.</title>
        <authorList>
            <person name="Duran-Viseras A."/>
            <person name="Sanchez-Porro C.S."/>
            <person name="Ventosa A."/>
        </authorList>
    </citation>
    <scope>NUCLEOTIDE SEQUENCE</scope>
    <source>
        <strain evidence="1">JCM 18369</strain>
    </source>
</reference>
<evidence type="ECO:0000313" key="2">
    <source>
        <dbReference type="Proteomes" id="UP001166304"/>
    </source>
</evidence>
<protein>
    <recommendedName>
        <fullName evidence="3">Formylmethanofuran dehydrogenase subunit E domain-containing protein</fullName>
    </recommendedName>
</protein>
<evidence type="ECO:0000313" key="1">
    <source>
        <dbReference type="EMBL" id="MBV0901224.1"/>
    </source>
</evidence>
<sequence>MTETTNQRDLTNWNVEYETVEPIRIRDPVAEALTVLGPGEPFGISYADVVKAAGHSCPTAAGAFRLTQLALAELYPDECPVRGDIEVTAGGPKSDATYGVMSRVVSYVTGAAEEDGFGGLAGGYGDRRHHLHFDRADEADPTFTFERTDTDDAVRVTYHVGNVPGAGPASQYLDALIEGTATDEERTAFAAAWHGRVRAVLTDDDLFTITEAE</sequence>
<dbReference type="Proteomes" id="UP001166304">
    <property type="component" value="Unassembled WGS sequence"/>
</dbReference>
<comment type="caution">
    <text evidence="1">The sequence shown here is derived from an EMBL/GenBank/DDBJ whole genome shotgun (WGS) entry which is preliminary data.</text>
</comment>
<evidence type="ECO:0008006" key="3">
    <source>
        <dbReference type="Google" id="ProtNLM"/>
    </source>
</evidence>
<dbReference type="AlphaFoldDB" id="A0AA41KJT9"/>
<gene>
    <name evidence="1" type="ORF">KTS37_05430</name>
</gene>
<accession>A0AA41KJT9</accession>
<proteinExistence type="predicted"/>
<keyword evidence="2" id="KW-1185">Reference proteome</keyword>
<organism evidence="1 2">
    <name type="scientific">Haloarcula salina</name>
    <dbReference type="NCBI Taxonomy" id="1429914"/>
    <lineage>
        <taxon>Archaea</taxon>
        <taxon>Methanobacteriati</taxon>
        <taxon>Methanobacteriota</taxon>
        <taxon>Stenosarchaea group</taxon>
        <taxon>Halobacteria</taxon>
        <taxon>Halobacteriales</taxon>
        <taxon>Haloarculaceae</taxon>
        <taxon>Haloarcula</taxon>
    </lineage>
</organism>
<name>A0AA41KJT9_9EURY</name>
<dbReference type="RefSeq" id="WP_162414848.1">
    <property type="nucleotide sequence ID" value="NZ_JAHQXE010000001.1"/>
</dbReference>
<dbReference type="EMBL" id="JAHQXE010000001">
    <property type="protein sequence ID" value="MBV0901224.1"/>
    <property type="molecule type" value="Genomic_DNA"/>
</dbReference>